<evidence type="ECO:0000313" key="7">
    <source>
        <dbReference type="Proteomes" id="UP000198420"/>
    </source>
</evidence>
<keyword evidence="1" id="KW-0805">Transcription regulation</keyword>
<dbReference type="PANTHER" id="PTHR46796">
    <property type="entry name" value="HTH-TYPE TRANSCRIPTIONAL ACTIVATOR RHAS-RELATED"/>
    <property type="match status" value="1"/>
</dbReference>
<evidence type="ECO:0000256" key="2">
    <source>
        <dbReference type="ARBA" id="ARBA00023125"/>
    </source>
</evidence>
<dbReference type="Proteomes" id="UP000198420">
    <property type="component" value="Unassembled WGS sequence"/>
</dbReference>
<dbReference type="RefSeq" id="WP_218826403.1">
    <property type="nucleotide sequence ID" value="NZ_FZNP01000024.1"/>
</dbReference>
<keyword evidence="7" id="KW-1185">Reference proteome</keyword>
<name>A0A239GDR6_9ACTN</name>
<dbReference type="PROSITE" id="PS01124">
    <property type="entry name" value="HTH_ARAC_FAMILY_2"/>
    <property type="match status" value="1"/>
</dbReference>
<dbReference type="Pfam" id="PF12833">
    <property type="entry name" value="HTH_18"/>
    <property type="match status" value="1"/>
</dbReference>
<dbReference type="GO" id="GO:0003700">
    <property type="term" value="F:DNA-binding transcription factor activity"/>
    <property type="evidence" value="ECO:0007669"/>
    <property type="project" value="InterPro"/>
</dbReference>
<evidence type="ECO:0000256" key="4">
    <source>
        <dbReference type="SAM" id="MobiDB-lite"/>
    </source>
</evidence>
<dbReference type="AlphaFoldDB" id="A0A239GDR6"/>
<gene>
    <name evidence="6" type="ORF">SAMN06265355_12413</name>
</gene>
<evidence type="ECO:0000256" key="1">
    <source>
        <dbReference type="ARBA" id="ARBA00023015"/>
    </source>
</evidence>
<accession>A0A239GDR6</accession>
<protein>
    <submittedName>
        <fullName evidence="6">AraC-type DNA-binding protein</fullName>
    </submittedName>
</protein>
<evidence type="ECO:0000313" key="6">
    <source>
        <dbReference type="EMBL" id="SNS66892.1"/>
    </source>
</evidence>
<dbReference type="SUPFAM" id="SSF46689">
    <property type="entry name" value="Homeodomain-like"/>
    <property type="match status" value="1"/>
</dbReference>
<sequence length="285" mass="30802">MDRSLPGGTRGILHARTGLERFGIERLEPPAGLAPFVANFWVLRWDLRGRPPHRQRVLTRPSVHMTFTSYLTAGTTRARIAGVVRDDFVEEIHGEGRVVGAAFRPGGFRPFMDAPVSTLTGRFPGVDEVFGDEGLTLAREVFATAGAQEAIGRLAAFLTGRNPEPDPSAVKAAAVVERIAAWPGLVRVDELAADVGLSARSLQRLFHEYVGIGPKWVIRRFRMQEAAERAASGTGGDWAELAAELGYADQAHFTRDFTAAVGTSPGRYAREAEQDAEAGPGKIDG</sequence>
<dbReference type="InterPro" id="IPR050204">
    <property type="entry name" value="AraC_XylS_family_regulators"/>
</dbReference>
<keyword evidence="3" id="KW-0804">Transcription</keyword>
<organism evidence="6 7">
    <name type="scientific">Actinomadura mexicana</name>
    <dbReference type="NCBI Taxonomy" id="134959"/>
    <lineage>
        <taxon>Bacteria</taxon>
        <taxon>Bacillati</taxon>
        <taxon>Actinomycetota</taxon>
        <taxon>Actinomycetes</taxon>
        <taxon>Streptosporangiales</taxon>
        <taxon>Thermomonosporaceae</taxon>
        <taxon>Actinomadura</taxon>
    </lineage>
</organism>
<reference evidence="7" key="1">
    <citation type="submission" date="2017-06" db="EMBL/GenBank/DDBJ databases">
        <authorList>
            <person name="Varghese N."/>
            <person name="Submissions S."/>
        </authorList>
    </citation>
    <scope>NUCLEOTIDE SEQUENCE [LARGE SCALE GENOMIC DNA]</scope>
    <source>
        <strain evidence="7">DSM 44485</strain>
    </source>
</reference>
<dbReference type="InterPro" id="IPR046532">
    <property type="entry name" value="DUF6597"/>
</dbReference>
<dbReference type="Gene3D" id="1.10.10.60">
    <property type="entry name" value="Homeodomain-like"/>
    <property type="match status" value="1"/>
</dbReference>
<feature type="domain" description="HTH araC/xylS-type" evidence="5">
    <location>
        <begin position="170"/>
        <end position="271"/>
    </location>
</feature>
<feature type="region of interest" description="Disordered" evidence="4">
    <location>
        <begin position="266"/>
        <end position="285"/>
    </location>
</feature>
<dbReference type="Pfam" id="PF20240">
    <property type="entry name" value="DUF6597"/>
    <property type="match status" value="1"/>
</dbReference>
<proteinExistence type="predicted"/>
<keyword evidence="2 6" id="KW-0238">DNA-binding</keyword>
<dbReference type="InterPro" id="IPR018060">
    <property type="entry name" value="HTH_AraC"/>
</dbReference>
<dbReference type="InterPro" id="IPR009057">
    <property type="entry name" value="Homeodomain-like_sf"/>
</dbReference>
<dbReference type="EMBL" id="FZNP01000024">
    <property type="protein sequence ID" value="SNS66892.1"/>
    <property type="molecule type" value="Genomic_DNA"/>
</dbReference>
<evidence type="ECO:0000256" key="3">
    <source>
        <dbReference type="ARBA" id="ARBA00023163"/>
    </source>
</evidence>
<evidence type="ECO:0000259" key="5">
    <source>
        <dbReference type="PROSITE" id="PS01124"/>
    </source>
</evidence>
<dbReference type="SMART" id="SM00342">
    <property type="entry name" value="HTH_ARAC"/>
    <property type="match status" value="1"/>
</dbReference>
<dbReference type="GO" id="GO:0043565">
    <property type="term" value="F:sequence-specific DNA binding"/>
    <property type="evidence" value="ECO:0007669"/>
    <property type="project" value="InterPro"/>
</dbReference>
<dbReference type="PANTHER" id="PTHR46796:SF15">
    <property type="entry name" value="BLL1074 PROTEIN"/>
    <property type="match status" value="1"/>
</dbReference>